<dbReference type="PANTHER" id="PTHR31722:SF62">
    <property type="entry name" value="EMB|CAB62433.1"/>
    <property type="match status" value="1"/>
</dbReference>
<dbReference type="Proteomes" id="UP000230069">
    <property type="component" value="Unassembled WGS sequence"/>
</dbReference>
<feature type="region of interest" description="Disordered" evidence="1">
    <location>
        <begin position="135"/>
        <end position="173"/>
    </location>
</feature>
<protein>
    <submittedName>
        <fullName evidence="2">Uncharacterized protein</fullName>
    </submittedName>
</protein>
<feature type="region of interest" description="Disordered" evidence="1">
    <location>
        <begin position="99"/>
        <end position="123"/>
    </location>
</feature>
<keyword evidence="3" id="KW-1185">Reference proteome</keyword>
<dbReference type="OrthoDB" id="1927989at2759"/>
<name>A0A2G5DS37_AQUCA</name>
<sequence length="173" mass="19706">MYNNNNNNEHQNGRLAPTISPRISFSNDFVESHQMITHENRTNTSRSSSSSSNFEFSVSNYNMMAADELFSKGRLLPYKANFGSNNQFQPKMTLREELLHDEEEDRQVSSSRPPKGPSRWKELLGLKRNNIVKKSDKSDGVFGKKSMLGHDGETHVSKSSQEMLTDEDEEIGM</sequence>
<dbReference type="InParanoid" id="A0A2G5DS37"/>
<gene>
    <name evidence="2" type="ORF">AQUCO_01500096v1</name>
</gene>
<organism evidence="2 3">
    <name type="scientific">Aquilegia coerulea</name>
    <name type="common">Rocky mountain columbine</name>
    <dbReference type="NCBI Taxonomy" id="218851"/>
    <lineage>
        <taxon>Eukaryota</taxon>
        <taxon>Viridiplantae</taxon>
        <taxon>Streptophyta</taxon>
        <taxon>Embryophyta</taxon>
        <taxon>Tracheophyta</taxon>
        <taxon>Spermatophyta</taxon>
        <taxon>Magnoliopsida</taxon>
        <taxon>Ranunculales</taxon>
        <taxon>Ranunculaceae</taxon>
        <taxon>Thalictroideae</taxon>
        <taxon>Aquilegia</taxon>
    </lineage>
</organism>
<feature type="region of interest" description="Disordered" evidence="1">
    <location>
        <begin position="1"/>
        <end position="20"/>
    </location>
</feature>
<evidence type="ECO:0000313" key="2">
    <source>
        <dbReference type="EMBL" id="PIA46335.1"/>
    </source>
</evidence>
<evidence type="ECO:0000313" key="3">
    <source>
        <dbReference type="Proteomes" id="UP000230069"/>
    </source>
</evidence>
<dbReference type="EMBL" id="KZ305032">
    <property type="protein sequence ID" value="PIA46335.1"/>
    <property type="molecule type" value="Genomic_DNA"/>
</dbReference>
<feature type="compositionally biased region" description="Acidic residues" evidence="1">
    <location>
        <begin position="164"/>
        <end position="173"/>
    </location>
</feature>
<proteinExistence type="predicted"/>
<dbReference type="AlphaFoldDB" id="A0A2G5DS37"/>
<evidence type="ECO:0000256" key="1">
    <source>
        <dbReference type="SAM" id="MobiDB-lite"/>
    </source>
</evidence>
<dbReference type="STRING" id="218851.A0A2G5DS37"/>
<accession>A0A2G5DS37</accession>
<reference evidence="2 3" key="1">
    <citation type="submission" date="2017-09" db="EMBL/GenBank/DDBJ databases">
        <title>WGS assembly of Aquilegia coerulea Goldsmith.</title>
        <authorList>
            <person name="Hodges S."/>
            <person name="Kramer E."/>
            <person name="Nordborg M."/>
            <person name="Tomkins J."/>
            <person name="Borevitz J."/>
            <person name="Derieg N."/>
            <person name="Yan J."/>
            <person name="Mihaltcheva S."/>
            <person name="Hayes R.D."/>
            <person name="Rokhsar D."/>
        </authorList>
    </citation>
    <scope>NUCLEOTIDE SEQUENCE [LARGE SCALE GENOMIC DNA]</scope>
    <source>
        <strain evidence="3">cv. Goldsmith</strain>
    </source>
</reference>
<dbReference type="PANTHER" id="PTHR31722">
    <property type="entry name" value="OS06G0675200 PROTEIN"/>
    <property type="match status" value="1"/>
</dbReference>